<feature type="compositionally biased region" description="Polar residues" evidence="2">
    <location>
        <begin position="241"/>
        <end position="259"/>
    </location>
</feature>
<dbReference type="EMBL" id="CAJNYT010000040">
    <property type="protein sequence ID" value="CAF3311745.1"/>
    <property type="molecule type" value="Genomic_DNA"/>
</dbReference>
<feature type="region of interest" description="Disordered" evidence="2">
    <location>
        <begin position="703"/>
        <end position="756"/>
    </location>
</feature>
<feature type="domain" description="PDZ" evidence="3">
    <location>
        <begin position="963"/>
        <end position="1032"/>
    </location>
</feature>
<reference evidence="4" key="1">
    <citation type="submission" date="2021-02" db="EMBL/GenBank/DDBJ databases">
        <authorList>
            <person name="Nowell W R."/>
        </authorList>
    </citation>
    <scope>NUCLEOTIDE SEQUENCE</scope>
</reference>
<feature type="domain" description="PDZ" evidence="3">
    <location>
        <begin position="28"/>
        <end position="85"/>
    </location>
</feature>
<protein>
    <recommendedName>
        <fullName evidence="3">PDZ domain-containing protein</fullName>
    </recommendedName>
</protein>
<name>A0A817TKC8_9BILA</name>
<organism evidence="4 5">
    <name type="scientific">Rotaria socialis</name>
    <dbReference type="NCBI Taxonomy" id="392032"/>
    <lineage>
        <taxon>Eukaryota</taxon>
        <taxon>Metazoa</taxon>
        <taxon>Spiralia</taxon>
        <taxon>Gnathifera</taxon>
        <taxon>Rotifera</taxon>
        <taxon>Eurotatoria</taxon>
        <taxon>Bdelloidea</taxon>
        <taxon>Philodinida</taxon>
        <taxon>Philodinidae</taxon>
        <taxon>Rotaria</taxon>
    </lineage>
</organism>
<feature type="compositionally biased region" description="Low complexity" evidence="2">
    <location>
        <begin position="722"/>
        <end position="736"/>
    </location>
</feature>
<sequence>MSSNYKNELPKSKFRLCRLRTWPDYKTLGFALDQASTSPVAIKSIESNSPAAAGGLRMRDIILCVNRQDVSESGTREVTAAIKNARDTGDYVELLVIDDISYDELGDLIRPFNFEKAEKFSTPAKMPSDYKNFPKYTPRTCVIPMSNKDKSFGFAMFAGENQIGAHIQYIFPDSPASQTQLRANDRILEIDDKFVDEDPAVSIDKKLRKAKPSVKLYVVDTHTYKYFKENDIPLESKKFQRSQFAKDQLQHGNSRSSKNPSDDINDDSRSSERNQDQKSSHIKGNFHPPANHKDDIRLCTIYRTDAKDIFGFRYDQDEEDDCYKVMITPGRDERPSNAELAGVRNDDCLIEINDELVEDLNSAQIKKLVTDTEYPQPLKLLVADVETYKYYQQNDKPIRRNLPSVKVLTNRPRRSSSSNNLKNSTIPQLIQSFPQPPPQKLPGSGILNLFNANPMQPNRPGSDSRLNQRSYKLQPSEGSSDYGFSVKPLGNNIKGHKIAQITPGSLADKQGLPAGSCIISVNGQNVQHMDKEEFKNFLRTELANGEERNKPLLLEVIDEDSYINQQSLRMSNKQTLSNSRSSSEFTVPPRKEAYPEMRRCIIRAWPQYKQLGFDTAPLPHAALRQKGCKIQQLDVDSPAARTHIHNGDYIIEVNGDNIENEDYQHVDDLIHSRYRRDQRIELLVIDNDGYQWYQNRKYPIDPTSKKANIVRHETPDPPRVVDSSSDSDSAGKSSSSKYANAPTIANPNASTTNKINNGLQTKMNQSSQKPSSILQPSKNASSRYADDTLSLGSIDIVSQNNLLRICRLTTTPGQKFGFELNPNDDRHIISNVVKNSPAARSNLNENDRVIQIDDVNVTDQSHKVVLGLIQNASRNGKLRLLIAPRKKESTKSATQLTFVPTDNNHGGNTTLHPTYSKTQRTSIRAYHSLSYIPSGYIRCDHLHNNNHFAYEIPRPKKPWPRECVVLRDTSSSRCGFRITQRENYDTPIIVDVSPNSPAQRSGLSKGDHIIYVESRNVQQSTFQNIVDLIKRTFDENGQLTLVVLTGPAYHEFKRCGGYLEIKPFNFQSPETENMKPRLCKLKLSIDDYDFGFTLKRNGVLYVQSVEPDSLADLYGIKEDDVVLELNGHDTKALSMNKISEMVELSKQARELEVLVIDPAGYEFSITHAIPINSHLPFVETKVEPVLGSENRAQNDPVYL</sequence>
<dbReference type="InterPro" id="IPR036034">
    <property type="entry name" value="PDZ_sf"/>
</dbReference>
<evidence type="ECO:0000259" key="3">
    <source>
        <dbReference type="PROSITE" id="PS50106"/>
    </source>
</evidence>
<dbReference type="PANTHER" id="PTHR14191:SF3">
    <property type="entry name" value="NA(+)_H(+) EXCHANGE REGULATORY COFACTOR-LIKE PROTEIN NRFL-1"/>
    <property type="match status" value="1"/>
</dbReference>
<feature type="domain" description="PDZ" evidence="3">
    <location>
        <begin position="1080"/>
        <end position="1157"/>
    </location>
</feature>
<dbReference type="InterPro" id="IPR001478">
    <property type="entry name" value="PDZ"/>
</dbReference>
<feature type="compositionally biased region" description="Polar residues" evidence="2">
    <location>
        <begin position="450"/>
        <end position="467"/>
    </location>
</feature>
<feature type="domain" description="PDZ" evidence="3">
    <location>
        <begin position="802"/>
        <end position="884"/>
    </location>
</feature>
<feature type="region of interest" description="Disordered" evidence="2">
    <location>
        <begin position="761"/>
        <end position="780"/>
    </location>
</feature>
<feature type="compositionally biased region" description="Low complexity" evidence="2">
    <location>
        <begin position="415"/>
        <end position="424"/>
    </location>
</feature>
<dbReference type="Pfam" id="PF00595">
    <property type="entry name" value="PDZ"/>
    <property type="match status" value="7"/>
</dbReference>
<dbReference type="SUPFAM" id="SSF50156">
    <property type="entry name" value="PDZ domain-like"/>
    <property type="match status" value="8"/>
</dbReference>
<feature type="compositionally biased region" description="Basic and acidic residues" evidence="2">
    <location>
        <begin position="266"/>
        <end position="279"/>
    </location>
</feature>
<dbReference type="PANTHER" id="PTHR14191">
    <property type="entry name" value="PDZ DOMAIN CONTAINING PROTEIN"/>
    <property type="match status" value="1"/>
</dbReference>
<feature type="compositionally biased region" description="Polar residues" evidence="2">
    <location>
        <begin position="569"/>
        <end position="585"/>
    </location>
</feature>
<feature type="region of interest" description="Disordered" evidence="2">
    <location>
        <begin position="569"/>
        <end position="590"/>
    </location>
</feature>
<dbReference type="CDD" id="cd00136">
    <property type="entry name" value="PDZ_canonical"/>
    <property type="match status" value="1"/>
</dbReference>
<keyword evidence="1" id="KW-0677">Repeat</keyword>
<dbReference type="InterPro" id="IPR051067">
    <property type="entry name" value="NHER"/>
</dbReference>
<dbReference type="AlphaFoldDB" id="A0A817TKC8"/>
<feature type="region of interest" description="Disordered" evidence="2">
    <location>
        <begin position="241"/>
        <end position="289"/>
    </location>
</feature>
<dbReference type="GO" id="GO:0016324">
    <property type="term" value="C:apical plasma membrane"/>
    <property type="evidence" value="ECO:0007669"/>
    <property type="project" value="TreeGrafter"/>
</dbReference>
<accession>A0A817TKC8</accession>
<feature type="region of interest" description="Disordered" evidence="2">
    <location>
        <begin position="891"/>
        <end position="914"/>
    </location>
</feature>
<feature type="region of interest" description="Disordered" evidence="2">
    <location>
        <begin position="408"/>
        <end position="467"/>
    </location>
</feature>
<proteinExistence type="predicted"/>
<feature type="compositionally biased region" description="Polar residues" evidence="2">
    <location>
        <begin position="743"/>
        <end position="756"/>
    </location>
</feature>
<dbReference type="PROSITE" id="PS50106">
    <property type="entry name" value="PDZ"/>
    <property type="match status" value="7"/>
</dbReference>
<dbReference type="Gene3D" id="2.30.42.10">
    <property type="match status" value="8"/>
</dbReference>
<dbReference type="Proteomes" id="UP000663872">
    <property type="component" value="Unassembled WGS sequence"/>
</dbReference>
<dbReference type="GO" id="GO:0043495">
    <property type="term" value="F:protein-membrane adaptor activity"/>
    <property type="evidence" value="ECO:0007669"/>
    <property type="project" value="TreeGrafter"/>
</dbReference>
<gene>
    <name evidence="4" type="ORF">GRG538_LOCUS1556</name>
</gene>
<feature type="domain" description="PDZ" evidence="3">
    <location>
        <begin position="611"/>
        <end position="670"/>
    </location>
</feature>
<evidence type="ECO:0000256" key="2">
    <source>
        <dbReference type="SAM" id="MobiDB-lite"/>
    </source>
</evidence>
<evidence type="ECO:0000256" key="1">
    <source>
        <dbReference type="ARBA" id="ARBA00022737"/>
    </source>
</evidence>
<feature type="domain" description="PDZ" evidence="3">
    <location>
        <begin position="142"/>
        <end position="222"/>
    </location>
</feature>
<evidence type="ECO:0000313" key="5">
    <source>
        <dbReference type="Proteomes" id="UP000663872"/>
    </source>
</evidence>
<feature type="domain" description="PDZ" evidence="3">
    <location>
        <begin position="470"/>
        <end position="539"/>
    </location>
</feature>
<dbReference type="GO" id="GO:0072659">
    <property type="term" value="P:protein localization to plasma membrane"/>
    <property type="evidence" value="ECO:0007669"/>
    <property type="project" value="TreeGrafter"/>
</dbReference>
<comment type="caution">
    <text evidence="4">The sequence shown here is derived from an EMBL/GenBank/DDBJ whole genome shotgun (WGS) entry which is preliminary data.</text>
</comment>
<dbReference type="SMART" id="SM00228">
    <property type="entry name" value="PDZ"/>
    <property type="match status" value="8"/>
</dbReference>
<evidence type="ECO:0000313" key="4">
    <source>
        <dbReference type="EMBL" id="CAF3311745.1"/>
    </source>
</evidence>